<organism evidence="1">
    <name type="scientific">Arundo donax</name>
    <name type="common">Giant reed</name>
    <name type="synonym">Donax arundinaceus</name>
    <dbReference type="NCBI Taxonomy" id="35708"/>
    <lineage>
        <taxon>Eukaryota</taxon>
        <taxon>Viridiplantae</taxon>
        <taxon>Streptophyta</taxon>
        <taxon>Embryophyta</taxon>
        <taxon>Tracheophyta</taxon>
        <taxon>Spermatophyta</taxon>
        <taxon>Magnoliopsida</taxon>
        <taxon>Liliopsida</taxon>
        <taxon>Poales</taxon>
        <taxon>Poaceae</taxon>
        <taxon>PACMAD clade</taxon>
        <taxon>Arundinoideae</taxon>
        <taxon>Arundineae</taxon>
        <taxon>Arundo</taxon>
    </lineage>
</organism>
<evidence type="ECO:0000313" key="1">
    <source>
        <dbReference type="EMBL" id="JAD33125.1"/>
    </source>
</evidence>
<proteinExistence type="predicted"/>
<dbReference type="AlphaFoldDB" id="A0A0A8Z8U2"/>
<reference evidence="1" key="1">
    <citation type="submission" date="2014-09" db="EMBL/GenBank/DDBJ databases">
        <authorList>
            <person name="Magalhaes I.L.F."/>
            <person name="Oliveira U."/>
            <person name="Santos F.R."/>
            <person name="Vidigal T.H.D.A."/>
            <person name="Brescovit A.D."/>
            <person name="Santos A.J."/>
        </authorList>
    </citation>
    <scope>NUCLEOTIDE SEQUENCE</scope>
    <source>
        <tissue evidence="1">Shoot tissue taken approximately 20 cm above the soil surface</tissue>
    </source>
</reference>
<accession>A0A0A8Z8U2</accession>
<sequence>MKWSHALPPPAQADSHGCFTLWRLEQDHGRCNFYRRWCLILLHFTNQTNNVITHPAAHSPAI</sequence>
<protein>
    <submittedName>
        <fullName evidence="1">Uncharacterized protein</fullName>
    </submittedName>
</protein>
<reference evidence="1" key="2">
    <citation type="journal article" date="2015" name="Data Brief">
        <title>Shoot transcriptome of the giant reed, Arundo donax.</title>
        <authorList>
            <person name="Barrero R.A."/>
            <person name="Guerrero F.D."/>
            <person name="Moolhuijzen P."/>
            <person name="Goolsby J.A."/>
            <person name="Tidwell J."/>
            <person name="Bellgard S.E."/>
            <person name="Bellgard M.I."/>
        </authorList>
    </citation>
    <scope>NUCLEOTIDE SEQUENCE</scope>
    <source>
        <tissue evidence="1">Shoot tissue taken approximately 20 cm above the soil surface</tissue>
    </source>
</reference>
<dbReference type="EMBL" id="GBRH01264770">
    <property type="protein sequence ID" value="JAD33125.1"/>
    <property type="molecule type" value="Transcribed_RNA"/>
</dbReference>
<name>A0A0A8Z8U2_ARUDO</name>